<dbReference type="Pfam" id="PF12833">
    <property type="entry name" value="HTH_18"/>
    <property type="match status" value="1"/>
</dbReference>
<dbReference type="InterPro" id="IPR027056">
    <property type="entry name" value="Gluconate_2DH_su3"/>
</dbReference>
<dbReference type="PRINTS" id="PR00032">
    <property type="entry name" value="HTHARAC"/>
</dbReference>
<proteinExistence type="predicted"/>
<accession>A0ABM8C9M0</accession>
<keyword evidence="7" id="KW-1185">Reference proteome</keyword>
<dbReference type="SMART" id="SM00342">
    <property type="entry name" value="HTH_ARAC"/>
    <property type="match status" value="1"/>
</dbReference>
<name>A0ABM8C9M0_9BURK</name>
<keyword evidence="1" id="KW-0805">Transcription regulation</keyword>
<evidence type="ECO:0000256" key="2">
    <source>
        <dbReference type="ARBA" id="ARBA00023125"/>
    </source>
</evidence>
<evidence type="ECO:0000313" key="6">
    <source>
        <dbReference type="EMBL" id="BDT59971.1"/>
    </source>
</evidence>
<dbReference type="InterPro" id="IPR018060">
    <property type="entry name" value="HTH_AraC"/>
</dbReference>
<dbReference type="Gene3D" id="1.10.10.60">
    <property type="entry name" value="Homeodomain-like"/>
    <property type="match status" value="2"/>
</dbReference>
<dbReference type="SUPFAM" id="SSF46689">
    <property type="entry name" value="Homeodomain-like"/>
    <property type="match status" value="2"/>
</dbReference>
<dbReference type="Gene3D" id="3.30.450.20">
    <property type="entry name" value="PAS domain"/>
    <property type="match status" value="1"/>
</dbReference>
<feature type="region of interest" description="Disordered" evidence="4">
    <location>
        <begin position="15"/>
        <end position="37"/>
    </location>
</feature>
<sequence length="499" mass="54471">MSTIVVGMGMVIAMGSDSEHEERKERQRPRRAPSAARPCANAAREECAGFFAAHGISPPSTLFDTLSDAYYFAKNRAGQFVWGNRLLQEQHRLADVKDILGKTDHDFFRRDIADRIRADDLAVMETGVTVKNKLEVIDGGNGVLTWLFTTKVPIRNREGAIVGIEGFSRDARRSQDTIAPFHEFKACIEYVQEHLTENISIDHLARLSCMSLSTFERKFKEHFSLTPKQYVLHMKVHEACRLLPGAASIARVALATGFGGQSYFTKQFRSIVGITPKQYQLALAAGRPAMRHLFTEKETMSKPLDPCARQRRSALLRLGALCGVGGLSALASSSEVLAAVAAANKGAAYEPVLLTRDELLLTGVLAELIIPRTDTPGALAVGAHRTIDHLLKVCALAAEQARFKAGLARIDAAAQAQGGKPFRALPAARQVALLHALDAGSVPFNGDDQGFFRQLKGYVAFAYYTSEAGATRELAYLPIPGGFQGNYKLTRSSRGWAIQ</sequence>
<keyword evidence="3" id="KW-0804">Transcription</keyword>
<dbReference type="EMBL" id="AP026966">
    <property type="protein sequence ID" value="BDT59971.1"/>
    <property type="molecule type" value="Genomic_DNA"/>
</dbReference>
<dbReference type="SUPFAM" id="SSF55785">
    <property type="entry name" value="PYP-like sensor domain (PAS domain)"/>
    <property type="match status" value="1"/>
</dbReference>
<evidence type="ECO:0000256" key="3">
    <source>
        <dbReference type="ARBA" id="ARBA00023163"/>
    </source>
</evidence>
<feature type="domain" description="HTH araC/xylS-type" evidence="5">
    <location>
        <begin position="185"/>
        <end position="282"/>
    </location>
</feature>
<evidence type="ECO:0000256" key="1">
    <source>
        <dbReference type="ARBA" id="ARBA00023015"/>
    </source>
</evidence>
<dbReference type="InterPro" id="IPR050204">
    <property type="entry name" value="AraC_XylS_family_regulators"/>
</dbReference>
<organism evidence="6 7">
    <name type="scientific">Massilia varians</name>
    <dbReference type="NCBI Taxonomy" id="457921"/>
    <lineage>
        <taxon>Bacteria</taxon>
        <taxon>Pseudomonadati</taxon>
        <taxon>Pseudomonadota</taxon>
        <taxon>Betaproteobacteria</taxon>
        <taxon>Burkholderiales</taxon>
        <taxon>Oxalobacteraceae</taxon>
        <taxon>Telluria group</taxon>
        <taxon>Massilia</taxon>
    </lineage>
</organism>
<reference evidence="6" key="1">
    <citation type="submission" date="2022-11" db="EMBL/GenBank/DDBJ databases">
        <title>Isolation and characterization of PLA-degrading bacterium Massilia sp. from Antarctic soil.</title>
        <authorList>
            <person name="Sato K."/>
            <person name="Gomez-Fuentes C."/>
            <person name="Ahmad S.A."/>
            <person name="Zulkharnain A."/>
        </authorList>
    </citation>
    <scope>NUCLEOTIDE SEQUENCE</scope>
    <source>
        <strain evidence="6">N-3</strain>
    </source>
</reference>
<protein>
    <recommendedName>
        <fullName evidence="5">HTH araC/xylS-type domain-containing protein</fullName>
    </recommendedName>
</protein>
<dbReference type="PANTHER" id="PTHR46796">
    <property type="entry name" value="HTH-TYPE TRANSCRIPTIONAL ACTIVATOR RHAS-RELATED"/>
    <property type="match status" value="1"/>
</dbReference>
<dbReference type="Pfam" id="PF13618">
    <property type="entry name" value="Gluconate_2-dh3"/>
    <property type="match status" value="1"/>
</dbReference>
<gene>
    <name evidence="6" type="ORF">MasN3_34650</name>
</gene>
<evidence type="ECO:0000313" key="7">
    <source>
        <dbReference type="Proteomes" id="UP001163336"/>
    </source>
</evidence>
<dbReference type="InterPro" id="IPR020449">
    <property type="entry name" value="Tscrpt_reg_AraC-type_HTH"/>
</dbReference>
<dbReference type="PROSITE" id="PS01124">
    <property type="entry name" value="HTH_ARAC_FAMILY_2"/>
    <property type="match status" value="1"/>
</dbReference>
<dbReference type="Pfam" id="PF08448">
    <property type="entry name" value="PAS_4"/>
    <property type="match status" value="1"/>
</dbReference>
<keyword evidence="2" id="KW-0238">DNA-binding</keyword>
<dbReference type="InterPro" id="IPR013656">
    <property type="entry name" value="PAS_4"/>
</dbReference>
<evidence type="ECO:0000256" key="4">
    <source>
        <dbReference type="SAM" id="MobiDB-lite"/>
    </source>
</evidence>
<evidence type="ECO:0000259" key="5">
    <source>
        <dbReference type="PROSITE" id="PS01124"/>
    </source>
</evidence>
<dbReference type="InterPro" id="IPR035965">
    <property type="entry name" value="PAS-like_dom_sf"/>
</dbReference>
<dbReference type="InterPro" id="IPR018062">
    <property type="entry name" value="HTH_AraC-typ_CS"/>
</dbReference>
<dbReference type="InterPro" id="IPR009057">
    <property type="entry name" value="Homeodomain-like_sf"/>
</dbReference>
<dbReference type="Proteomes" id="UP001163336">
    <property type="component" value="Chromosome"/>
</dbReference>
<dbReference type="PROSITE" id="PS00041">
    <property type="entry name" value="HTH_ARAC_FAMILY_1"/>
    <property type="match status" value="1"/>
</dbReference>
<dbReference type="RefSeq" id="WP_281908921.1">
    <property type="nucleotide sequence ID" value="NZ_AP026966.1"/>
</dbReference>